<accession>A0A9W4XCF2</accession>
<comment type="caution">
    <text evidence="1">The sequence shown here is derived from an EMBL/GenBank/DDBJ whole genome shotgun (WGS) entry which is preliminary data.</text>
</comment>
<name>A0A9W4XCF2_9GLOM</name>
<feature type="non-terminal residue" evidence="1">
    <location>
        <position position="1"/>
    </location>
</feature>
<dbReference type="AlphaFoldDB" id="A0A9W4XCF2"/>
<reference evidence="1" key="1">
    <citation type="submission" date="2022-08" db="EMBL/GenBank/DDBJ databases">
        <authorList>
            <person name="Kallberg Y."/>
            <person name="Tangrot J."/>
            <person name="Rosling A."/>
        </authorList>
    </citation>
    <scope>NUCLEOTIDE SEQUENCE</scope>
    <source>
        <strain evidence="1">Wild A</strain>
    </source>
</reference>
<organism evidence="1 2">
    <name type="scientific">Funneliformis geosporum</name>
    <dbReference type="NCBI Taxonomy" id="1117311"/>
    <lineage>
        <taxon>Eukaryota</taxon>
        <taxon>Fungi</taxon>
        <taxon>Fungi incertae sedis</taxon>
        <taxon>Mucoromycota</taxon>
        <taxon>Glomeromycotina</taxon>
        <taxon>Glomeromycetes</taxon>
        <taxon>Glomerales</taxon>
        <taxon>Glomeraceae</taxon>
        <taxon>Funneliformis</taxon>
    </lineage>
</organism>
<protein>
    <submittedName>
        <fullName evidence="1">18132_t:CDS:1</fullName>
    </submittedName>
</protein>
<gene>
    <name evidence="1" type="ORF">FWILDA_LOCUS20032</name>
</gene>
<evidence type="ECO:0000313" key="2">
    <source>
        <dbReference type="Proteomes" id="UP001153678"/>
    </source>
</evidence>
<dbReference type="Proteomes" id="UP001153678">
    <property type="component" value="Unassembled WGS sequence"/>
</dbReference>
<sequence>TINEPPIFPMFASKTTKIKTPIQASSTLTPMPIPMSTFYPYLFPFYNYNSSPKFSSPYLPSVSNHNNSQIINTFIPTIQKF</sequence>
<proteinExistence type="predicted"/>
<dbReference type="EMBL" id="CAMKVN010027387">
    <property type="protein sequence ID" value="CAI2201370.1"/>
    <property type="molecule type" value="Genomic_DNA"/>
</dbReference>
<keyword evidence="2" id="KW-1185">Reference proteome</keyword>
<evidence type="ECO:0000313" key="1">
    <source>
        <dbReference type="EMBL" id="CAI2201370.1"/>
    </source>
</evidence>